<evidence type="ECO:0000256" key="9">
    <source>
        <dbReference type="ARBA" id="ARBA00038592"/>
    </source>
</evidence>
<evidence type="ECO:0000313" key="11">
    <source>
        <dbReference type="Proteomes" id="UP000321794"/>
    </source>
</evidence>
<gene>
    <name evidence="10" type="ORF">LZY01_14420</name>
</gene>
<comment type="caution">
    <text evidence="10">The sequence shown here is derived from an EMBL/GenBank/DDBJ whole genome shotgun (WGS) entry which is preliminary data.</text>
</comment>
<dbReference type="Gene3D" id="1.20.120.920">
    <property type="entry name" value="CRISPR-associated endonuclease Cas1, C-terminal domain"/>
    <property type="match status" value="1"/>
</dbReference>
<dbReference type="PANTHER" id="PTHR34353">
    <property type="entry name" value="CRISPR-ASSOCIATED ENDONUCLEASE CAS1 1"/>
    <property type="match status" value="1"/>
</dbReference>
<reference evidence="10 11" key="1">
    <citation type="submission" date="2019-07" db="EMBL/GenBank/DDBJ databases">
        <title>Whole genome shotgun sequence of Lactobacillus zymae NBRC 107157.</title>
        <authorList>
            <person name="Hosoyama A."/>
            <person name="Uohara A."/>
            <person name="Ohji S."/>
            <person name="Ichikawa N."/>
        </authorList>
    </citation>
    <scope>NUCLEOTIDE SEQUENCE [LARGE SCALE GENOMIC DNA]</scope>
    <source>
        <strain evidence="10 11">NBRC 107157</strain>
    </source>
</reference>
<dbReference type="Proteomes" id="UP000321794">
    <property type="component" value="Unassembled WGS sequence"/>
</dbReference>
<evidence type="ECO:0000256" key="3">
    <source>
        <dbReference type="ARBA" id="ARBA00022759"/>
    </source>
</evidence>
<evidence type="ECO:0008006" key="12">
    <source>
        <dbReference type="Google" id="ProtNLM"/>
    </source>
</evidence>
<evidence type="ECO:0000256" key="2">
    <source>
        <dbReference type="ARBA" id="ARBA00022723"/>
    </source>
</evidence>
<proteinExistence type="predicted"/>
<dbReference type="PANTHER" id="PTHR34353:SF2">
    <property type="entry name" value="CRISPR-ASSOCIATED ENDONUCLEASE CAS1 1"/>
    <property type="match status" value="1"/>
</dbReference>
<evidence type="ECO:0000313" key="10">
    <source>
        <dbReference type="EMBL" id="GEO72274.1"/>
    </source>
</evidence>
<evidence type="ECO:0000256" key="5">
    <source>
        <dbReference type="ARBA" id="ARBA00022842"/>
    </source>
</evidence>
<name>A0ABQ0WWL7_9LACO</name>
<dbReference type="InterPro" id="IPR050646">
    <property type="entry name" value="Cas1"/>
</dbReference>
<keyword evidence="8" id="KW-0464">Manganese</keyword>
<protein>
    <recommendedName>
        <fullName evidence="12">CRISPR-associated endonuclease Cas1</fullName>
    </recommendedName>
</protein>
<evidence type="ECO:0000256" key="8">
    <source>
        <dbReference type="ARBA" id="ARBA00023211"/>
    </source>
</evidence>
<dbReference type="EMBL" id="BJZK01000016">
    <property type="protein sequence ID" value="GEO72274.1"/>
    <property type="molecule type" value="Genomic_DNA"/>
</dbReference>
<keyword evidence="7" id="KW-0238">DNA-binding</keyword>
<evidence type="ECO:0000256" key="4">
    <source>
        <dbReference type="ARBA" id="ARBA00022801"/>
    </source>
</evidence>
<dbReference type="InterPro" id="IPR042206">
    <property type="entry name" value="CRISPR-assoc_Cas1_C"/>
</dbReference>
<keyword evidence="2" id="KW-0479">Metal-binding</keyword>
<keyword evidence="11" id="KW-1185">Reference proteome</keyword>
<keyword evidence="1" id="KW-0540">Nuclease</keyword>
<accession>A0ABQ0WWL7</accession>
<keyword evidence="3" id="KW-0255">Endonuclease</keyword>
<evidence type="ECO:0000256" key="7">
    <source>
        <dbReference type="ARBA" id="ARBA00023125"/>
    </source>
</evidence>
<sequence length="183" mass="20573">MAQFVKAPIENLQQELDQLEFNDITNREAVVARRYFPLIFGDDFSRSDLTPINAALNYGYAILLSIVDQAIGVRGYLTCLGIHHVRTDNAYNLGSDLMEPFRPIIDQWVSQQKIRDFTPDIKYGLVDLLNVAMTYNGQQTILRNAIPKYVGHCLDYLAGAVETIQVEVEIPNEVSSHALNGTV</sequence>
<dbReference type="Pfam" id="PF01867">
    <property type="entry name" value="Cas_Cas1"/>
    <property type="match status" value="1"/>
</dbReference>
<keyword evidence="6" id="KW-0051">Antiviral defense</keyword>
<comment type="subunit">
    <text evidence="9">Homodimer, forms a heterotetramer with a Cas2 homodimer.</text>
</comment>
<dbReference type="NCBIfam" id="TIGR03639">
    <property type="entry name" value="cas1_NMENI"/>
    <property type="match status" value="1"/>
</dbReference>
<organism evidence="10 11">
    <name type="scientific">Levilactobacillus zymae</name>
    <dbReference type="NCBI Taxonomy" id="267363"/>
    <lineage>
        <taxon>Bacteria</taxon>
        <taxon>Bacillati</taxon>
        <taxon>Bacillota</taxon>
        <taxon>Bacilli</taxon>
        <taxon>Lactobacillales</taxon>
        <taxon>Lactobacillaceae</taxon>
        <taxon>Levilactobacillus</taxon>
    </lineage>
</organism>
<dbReference type="InterPro" id="IPR019855">
    <property type="entry name" value="CRISPR-assoc_Cas1_NMENI"/>
</dbReference>
<evidence type="ECO:0000256" key="6">
    <source>
        <dbReference type="ARBA" id="ARBA00023118"/>
    </source>
</evidence>
<keyword evidence="5" id="KW-0460">Magnesium</keyword>
<keyword evidence="4" id="KW-0378">Hydrolase</keyword>
<dbReference type="InterPro" id="IPR002729">
    <property type="entry name" value="CRISPR-assoc_Cas1"/>
</dbReference>
<evidence type="ECO:0000256" key="1">
    <source>
        <dbReference type="ARBA" id="ARBA00022722"/>
    </source>
</evidence>